<dbReference type="Pfam" id="PF13840">
    <property type="entry name" value="ACT_7"/>
    <property type="match status" value="1"/>
</dbReference>
<sequence length="128" mass="14140">MGVKGLSLFILPERLAICRLFPDEPIPKFLARARFWSITRTNDELSIVLPEEIVPADWKAETGWRCLKVLGPLDFGLTGILASIAVPLSDAGISIFALSTYDTDYLLVRENDLEKAKQVLLASGHVVT</sequence>
<dbReference type="InterPro" id="IPR045865">
    <property type="entry name" value="ACT-like_dom_sf"/>
</dbReference>
<dbReference type="InterPro" id="IPR049447">
    <property type="entry name" value="A9CJY8-like_N"/>
</dbReference>
<proteinExistence type="predicted"/>
<dbReference type="PANTHER" id="PTHR31131:SF6">
    <property type="entry name" value="CASTOR ACT DOMAIN-CONTAINING PROTEIN"/>
    <property type="match status" value="1"/>
</dbReference>
<dbReference type="SUPFAM" id="SSF55021">
    <property type="entry name" value="ACT-like"/>
    <property type="match status" value="2"/>
</dbReference>
<dbReference type="PANTHER" id="PTHR31131">
    <property type="entry name" value="CHROMOSOME 1, WHOLE GENOME SHOTGUN SEQUENCE"/>
    <property type="match status" value="1"/>
</dbReference>
<evidence type="ECO:0000313" key="3">
    <source>
        <dbReference type="EMBL" id="TET48095.1"/>
    </source>
</evidence>
<organism evidence="3 4">
    <name type="scientific">Aerophobetes bacterium</name>
    <dbReference type="NCBI Taxonomy" id="2030807"/>
    <lineage>
        <taxon>Bacteria</taxon>
        <taxon>Candidatus Aerophobota</taxon>
    </lineage>
</organism>
<protein>
    <submittedName>
        <fullName evidence="3">ACT domain-containing protein</fullName>
    </submittedName>
</protein>
<reference evidence="3 4" key="1">
    <citation type="submission" date="2019-03" db="EMBL/GenBank/DDBJ databases">
        <title>Metabolic potential of uncultured bacteria and archaea associated with petroleum seepage in deep-sea sediments.</title>
        <authorList>
            <person name="Dong X."/>
            <person name="Hubert C."/>
        </authorList>
    </citation>
    <scope>NUCLEOTIDE SEQUENCE [LARGE SCALE GENOMIC DNA]</scope>
    <source>
        <strain evidence="3">E29_bin78</strain>
    </source>
</reference>
<comment type="caution">
    <text evidence="3">The sequence shown here is derived from an EMBL/GenBank/DDBJ whole genome shotgun (WGS) entry which is preliminary data.</text>
</comment>
<evidence type="ECO:0000259" key="1">
    <source>
        <dbReference type="Pfam" id="PF13840"/>
    </source>
</evidence>
<dbReference type="InterPro" id="IPR027795">
    <property type="entry name" value="CASTOR_ACT_dom"/>
</dbReference>
<gene>
    <name evidence="3" type="ORF">E3J59_01145</name>
</gene>
<dbReference type="InterPro" id="IPR051719">
    <property type="entry name" value="CASTOR_mTORC1"/>
</dbReference>
<name>A0A523UZZ0_UNCAE</name>
<dbReference type="Proteomes" id="UP000320679">
    <property type="component" value="Unassembled WGS sequence"/>
</dbReference>
<dbReference type="AlphaFoldDB" id="A0A523UZZ0"/>
<feature type="domain" description="CASTOR ACT" evidence="1">
    <location>
        <begin position="60"/>
        <end position="120"/>
    </location>
</feature>
<accession>A0A523UZZ0</accession>
<dbReference type="InterPro" id="IPR016540">
    <property type="entry name" value="UCP008459"/>
</dbReference>
<evidence type="ECO:0000313" key="4">
    <source>
        <dbReference type="Proteomes" id="UP000320679"/>
    </source>
</evidence>
<feature type="domain" description="A9CJY8-like N-terminal" evidence="2">
    <location>
        <begin position="15"/>
        <end position="57"/>
    </location>
</feature>
<dbReference type="PIRSF" id="PIRSF008459">
    <property type="entry name" value="UCP008459"/>
    <property type="match status" value="1"/>
</dbReference>
<dbReference type="Gene3D" id="3.30.2130.10">
    <property type="entry name" value="VC0802-like"/>
    <property type="match status" value="1"/>
</dbReference>
<dbReference type="Pfam" id="PF21631">
    <property type="entry name" value="A9CJY8-like_N"/>
    <property type="match status" value="1"/>
</dbReference>
<evidence type="ECO:0000259" key="2">
    <source>
        <dbReference type="Pfam" id="PF21631"/>
    </source>
</evidence>
<dbReference type="EMBL" id="SOJK01000053">
    <property type="protein sequence ID" value="TET48095.1"/>
    <property type="molecule type" value="Genomic_DNA"/>
</dbReference>